<dbReference type="RefSeq" id="WP_259628804.1">
    <property type="nucleotide sequence ID" value="NZ_JANYMP010000031.1"/>
</dbReference>
<evidence type="ECO:0000256" key="17">
    <source>
        <dbReference type="ARBA" id="ARBA00047816"/>
    </source>
</evidence>
<keyword evidence="7 18" id="KW-0679">Respiratory chain</keyword>
<feature type="transmembrane region" description="Helical" evidence="19">
    <location>
        <begin position="427"/>
        <end position="449"/>
    </location>
</feature>
<feature type="transmembrane region" description="Helical" evidence="19">
    <location>
        <begin position="319"/>
        <end position="342"/>
    </location>
</feature>
<comment type="catalytic activity">
    <reaction evidence="17 19">
        <text>4 Fe(II)-[cytochrome c] + O2 + 8 H(+)(in) = 4 Fe(III)-[cytochrome c] + 2 H2O + 4 H(+)(out)</text>
        <dbReference type="Rhea" id="RHEA:11436"/>
        <dbReference type="Rhea" id="RHEA-COMP:10350"/>
        <dbReference type="Rhea" id="RHEA-COMP:14399"/>
        <dbReference type="ChEBI" id="CHEBI:15377"/>
        <dbReference type="ChEBI" id="CHEBI:15378"/>
        <dbReference type="ChEBI" id="CHEBI:15379"/>
        <dbReference type="ChEBI" id="CHEBI:29033"/>
        <dbReference type="ChEBI" id="CHEBI:29034"/>
        <dbReference type="EC" id="7.1.1.9"/>
    </reaction>
</comment>
<name>A0A9X3A510_9PSEU</name>
<proteinExistence type="inferred from homology"/>
<dbReference type="CDD" id="cd01662">
    <property type="entry name" value="Ubiquinol_Oxidase_I"/>
    <property type="match status" value="1"/>
</dbReference>
<keyword evidence="10" id="KW-1278">Translocase</keyword>
<dbReference type="InterPro" id="IPR036927">
    <property type="entry name" value="Cyt_c_oxase-like_su1_sf"/>
</dbReference>
<dbReference type="Pfam" id="PF00115">
    <property type="entry name" value="COX1"/>
    <property type="match status" value="1"/>
</dbReference>
<comment type="subcellular location">
    <subcellularLocation>
        <location evidence="1 19">Cell membrane</location>
        <topology evidence="1 19">Multi-pass membrane protein</topology>
    </subcellularLocation>
</comment>
<dbReference type="GO" id="GO:0015990">
    <property type="term" value="P:electron transport coupled proton transport"/>
    <property type="evidence" value="ECO:0007669"/>
    <property type="project" value="InterPro"/>
</dbReference>
<comment type="caution">
    <text evidence="22">The sequence shown here is derived from an EMBL/GenBank/DDBJ whole genome shotgun (WGS) entry which is preliminary data.</text>
</comment>
<evidence type="ECO:0000313" key="23">
    <source>
        <dbReference type="Proteomes" id="UP001141259"/>
    </source>
</evidence>
<keyword evidence="23" id="KW-1185">Reference proteome</keyword>
<feature type="transmembrane region" description="Helical" evidence="19">
    <location>
        <begin position="79"/>
        <end position="100"/>
    </location>
</feature>
<keyword evidence="13 19" id="KW-0408">Iron</keyword>
<feature type="transmembrane region" description="Helical" evidence="19">
    <location>
        <begin position="397"/>
        <end position="415"/>
    </location>
</feature>
<dbReference type="NCBIfam" id="TIGR02891">
    <property type="entry name" value="CtaD_CoxA"/>
    <property type="match status" value="1"/>
</dbReference>
<dbReference type="SUPFAM" id="SSF81442">
    <property type="entry name" value="Cytochrome c oxidase subunit I-like"/>
    <property type="match status" value="1"/>
</dbReference>
<dbReference type="PRINTS" id="PR01165">
    <property type="entry name" value="CYCOXIDASEI"/>
</dbReference>
<keyword evidence="6 18" id="KW-0349">Heme</keyword>
<dbReference type="InterPro" id="IPR000883">
    <property type="entry name" value="Cyt_C_Oxase_1"/>
</dbReference>
<gene>
    <name evidence="22" type="primary">ctaD</name>
    <name evidence="22" type="ORF">NZH93_41415</name>
</gene>
<dbReference type="GO" id="GO:0004129">
    <property type="term" value="F:cytochrome-c oxidase activity"/>
    <property type="evidence" value="ECO:0007669"/>
    <property type="project" value="UniProtKB-EC"/>
</dbReference>
<keyword evidence="14 19" id="KW-0186">Copper</keyword>
<keyword evidence="11 18" id="KW-0249">Electron transport</keyword>
<keyword evidence="4 18" id="KW-0813">Transport</keyword>
<sequence length="587" mass="65187">MTTLRPTPVVVHPGAARPRPKGGLLLSLFRTTDPKVIGLLYLVTSFAFFMVGGVMALLMRGELARPGMQFLSNEQYNQLFTMHGTIMLLLYATPILFGFANYVLPLQIGAPDVAFPRLNAFSYWLFLFGGLIVLSSFLTPGGAPDFGWTAYTPLSSAIHSPGIGADLWIMGLAVSGLGTILGGVNMTTTVVCLRAPGMTMWRMPIFTWNILVTSILILLAFPILTAALMGLAADRHIGAHVFDPANGGVILWQHLFWFFGHPEVYIVALPFFGIITEVIPVFSRKPLFGYKGMVFATLAIAMLSVAVWAHHMYATGAVLLPFFALMTFLISVPTGIKFFNWIGTMWRGQVTFEAPMLFSIGFLVTFLLGGLTGILLASPPIDFHVTDTYFVVAHFHYVLFGTIVFATYAGIYFWFPKMTGRMLDEGLGKLHFWTTFLGFHLTFLVQHWLGNEGMPRRYADYLASDGFTFLNTLSTIGSFLLGASVLPFVYNVFRSYRFGDAAAADDPWGFGNSLEWATSSPPPRHNFTELPRIRSERPAFELHYPHMVQRMRDESHFSLLKPGKHRVAHDETTETALAADRESPTEP</sequence>
<feature type="transmembrane region" description="Helical" evidence="19">
    <location>
        <begin position="264"/>
        <end position="282"/>
    </location>
</feature>
<reference evidence="22" key="1">
    <citation type="submission" date="2022-08" db="EMBL/GenBank/DDBJ databases">
        <authorList>
            <person name="Tistechok S."/>
            <person name="Samborskyy M."/>
            <person name="Roman I."/>
        </authorList>
    </citation>
    <scope>NUCLEOTIDE SEQUENCE</scope>
    <source>
        <strain evidence="22">DSM 103496</strain>
    </source>
</reference>
<dbReference type="GO" id="GO:0005886">
    <property type="term" value="C:plasma membrane"/>
    <property type="evidence" value="ECO:0007669"/>
    <property type="project" value="UniProtKB-SubCell"/>
</dbReference>
<protein>
    <recommendedName>
        <fullName evidence="19">Cytochrome c oxidase subunit 1</fullName>
        <ecNumber evidence="19">7.1.1.9</ecNumber>
    </recommendedName>
</protein>
<dbReference type="EC" id="7.1.1.9" evidence="19"/>
<feature type="transmembrane region" description="Helical" evidence="19">
    <location>
        <begin position="121"/>
        <end position="138"/>
    </location>
</feature>
<feature type="transmembrane region" description="Helical" evidence="19">
    <location>
        <begin position="167"/>
        <end position="193"/>
    </location>
</feature>
<feature type="transmembrane region" description="Helical" evidence="19">
    <location>
        <begin position="354"/>
        <end position="377"/>
    </location>
</feature>
<evidence type="ECO:0000256" key="9">
    <source>
        <dbReference type="ARBA" id="ARBA00022723"/>
    </source>
</evidence>
<feature type="transmembrane region" description="Helical" evidence="19">
    <location>
        <begin position="205"/>
        <end position="233"/>
    </location>
</feature>
<dbReference type="FunFam" id="1.20.210.10:FF:000003">
    <property type="entry name" value="Cytochrome c oxidase subunit 1"/>
    <property type="match status" value="1"/>
</dbReference>
<evidence type="ECO:0000256" key="13">
    <source>
        <dbReference type="ARBA" id="ARBA00023004"/>
    </source>
</evidence>
<evidence type="ECO:0000256" key="5">
    <source>
        <dbReference type="ARBA" id="ARBA00022475"/>
    </source>
</evidence>
<comment type="similarity">
    <text evidence="3 18">Belongs to the heme-copper respiratory oxidase family.</text>
</comment>
<dbReference type="Proteomes" id="UP001141259">
    <property type="component" value="Unassembled WGS sequence"/>
</dbReference>
<evidence type="ECO:0000256" key="6">
    <source>
        <dbReference type="ARBA" id="ARBA00022617"/>
    </source>
</evidence>
<evidence type="ECO:0000256" key="10">
    <source>
        <dbReference type="ARBA" id="ARBA00022967"/>
    </source>
</evidence>
<feature type="region of interest" description="Disordered" evidence="20">
    <location>
        <begin position="563"/>
        <end position="587"/>
    </location>
</feature>
<evidence type="ECO:0000256" key="18">
    <source>
        <dbReference type="RuleBase" id="RU000370"/>
    </source>
</evidence>
<feature type="transmembrane region" description="Helical" evidence="19">
    <location>
        <begin position="36"/>
        <end position="59"/>
    </location>
</feature>
<dbReference type="InterPro" id="IPR014241">
    <property type="entry name" value="Cyt_c_oxidase_su1_bac"/>
</dbReference>
<keyword evidence="9 19" id="KW-0479">Metal-binding</keyword>
<evidence type="ECO:0000256" key="15">
    <source>
        <dbReference type="ARBA" id="ARBA00023136"/>
    </source>
</evidence>
<evidence type="ECO:0000256" key="16">
    <source>
        <dbReference type="ARBA" id="ARBA00025218"/>
    </source>
</evidence>
<dbReference type="PANTHER" id="PTHR10422:SF18">
    <property type="entry name" value="CYTOCHROME C OXIDASE SUBUNIT 1"/>
    <property type="match status" value="1"/>
</dbReference>
<evidence type="ECO:0000256" key="8">
    <source>
        <dbReference type="ARBA" id="ARBA00022692"/>
    </source>
</evidence>
<evidence type="ECO:0000256" key="12">
    <source>
        <dbReference type="ARBA" id="ARBA00022989"/>
    </source>
</evidence>
<dbReference type="EMBL" id="JANYMP010000031">
    <property type="protein sequence ID" value="MCS7483344.1"/>
    <property type="molecule type" value="Genomic_DNA"/>
</dbReference>
<dbReference type="Gene3D" id="1.20.210.10">
    <property type="entry name" value="Cytochrome c oxidase-like, subunit I domain"/>
    <property type="match status" value="1"/>
</dbReference>
<evidence type="ECO:0000256" key="11">
    <source>
        <dbReference type="ARBA" id="ARBA00022982"/>
    </source>
</evidence>
<dbReference type="PROSITE" id="PS00077">
    <property type="entry name" value="COX1_CUB"/>
    <property type="match status" value="1"/>
</dbReference>
<evidence type="ECO:0000256" key="4">
    <source>
        <dbReference type="ARBA" id="ARBA00022448"/>
    </source>
</evidence>
<keyword evidence="12 19" id="KW-1133">Transmembrane helix</keyword>
<evidence type="ECO:0000256" key="19">
    <source>
        <dbReference type="RuleBase" id="RU363061"/>
    </source>
</evidence>
<feature type="transmembrane region" description="Helical" evidence="19">
    <location>
        <begin position="469"/>
        <end position="490"/>
    </location>
</feature>
<keyword evidence="15 19" id="KW-0472">Membrane</keyword>
<evidence type="ECO:0000259" key="21">
    <source>
        <dbReference type="PROSITE" id="PS50855"/>
    </source>
</evidence>
<evidence type="ECO:0000313" key="22">
    <source>
        <dbReference type="EMBL" id="MCS7483344.1"/>
    </source>
</evidence>
<feature type="domain" description="Cytochrome oxidase subunit I profile" evidence="21">
    <location>
        <begin position="27"/>
        <end position="534"/>
    </location>
</feature>
<evidence type="ECO:0000256" key="7">
    <source>
        <dbReference type="ARBA" id="ARBA00022660"/>
    </source>
</evidence>
<evidence type="ECO:0000256" key="14">
    <source>
        <dbReference type="ARBA" id="ARBA00023008"/>
    </source>
</evidence>
<dbReference type="PANTHER" id="PTHR10422">
    <property type="entry name" value="CYTOCHROME C OXIDASE SUBUNIT 1"/>
    <property type="match status" value="1"/>
</dbReference>
<comment type="pathway">
    <text evidence="2 19">Energy metabolism; oxidative phosphorylation.</text>
</comment>
<dbReference type="PROSITE" id="PS50855">
    <property type="entry name" value="COX1"/>
    <property type="match status" value="1"/>
</dbReference>
<evidence type="ECO:0000256" key="3">
    <source>
        <dbReference type="ARBA" id="ARBA00009578"/>
    </source>
</evidence>
<evidence type="ECO:0000256" key="20">
    <source>
        <dbReference type="SAM" id="MobiDB-lite"/>
    </source>
</evidence>
<keyword evidence="5 19" id="KW-1003">Cell membrane</keyword>
<dbReference type="InterPro" id="IPR023615">
    <property type="entry name" value="Cyt_c_Oxase_su1_BS"/>
</dbReference>
<evidence type="ECO:0000256" key="2">
    <source>
        <dbReference type="ARBA" id="ARBA00004673"/>
    </source>
</evidence>
<dbReference type="GO" id="GO:0009060">
    <property type="term" value="P:aerobic respiration"/>
    <property type="evidence" value="ECO:0007669"/>
    <property type="project" value="InterPro"/>
</dbReference>
<feature type="transmembrane region" description="Helical" evidence="19">
    <location>
        <begin position="294"/>
        <end position="313"/>
    </location>
</feature>
<dbReference type="GO" id="GO:0022904">
    <property type="term" value="P:respiratory electron transport chain"/>
    <property type="evidence" value="ECO:0007669"/>
    <property type="project" value="TreeGrafter"/>
</dbReference>
<accession>A0A9X3A510</accession>
<dbReference type="GO" id="GO:0020037">
    <property type="term" value="F:heme binding"/>
    <property type="evidence" value="ECO:0007669"/>
    <property type="project" value="InterPro"/>
</dbReference>
<dbReference type="AlphaFoldDB" id="A0A9X3A510"/>
<organism evidence="22 23">
    <name type="scientific">Umezawaea endophytica</name>
    <dbReference type="NCBI Taxonomy" id="1654476"/>
    <lineage>
        <taxon>Bacteria</taxon>
        <taxon>Bacillati</taxon>
        <taxon>Actinomycetota</taxon>
        <taxon>Actinomycetes</taxon>
        <taxon>Pseudonocardiales</taxon>
        <taxon>Pseudonocardiaceae</taxon>
        <taxon>Umezawaea</taxon>
    </lineage>
</organism>
<dbReference type="GO" id="GO:0046872">
    <property type="term" value="F:metal ion binding"/>
    <property type="evidence" value="ECO:0007669"/>
    <property type="project" value="UniProtKB-KW"/>
</dbReference>
<comment type="function">
    <text evidence="16 19">Cytochrome c oxidase is the component of the respiratory chain that catalyzes the reduction of oxygen to water. Subunits 1-3 form the functional core of the enzyme complex. CO I is the catalytic subunit of the enzyme. Electrons originating in cytochrome c are transferred via the copper A center of subunit 2 and heme A of subunit 1 to the bimetallic center formed by heme A3 and copper B.</text>
</comment>
<keyword evidence="8 18" id="KW-0812">Transmembrane</keyword>
<evidence type="ECO:0000256" key="1">
    <source>
        <dbReference type="ARBA" id="ARBA00004651"/>
    </source>
</evidence>
<dbReference type="InterPro" id="IPR023616">
    <property type="entry name" value="Cyt_c_oxase-like_su1_dom"/>
</dbReference>